<accession>A0A669Q679</accession>
<dbReference type="GO" id="GO:0015630">
    <property type="term" value="C:microtubule cytoskeleton"/>
    <property type="evidence" value="ECO:0007669"/>
    <property type="project" value="InterPro"/>
</dbReference>
<evidence type="ECO:0000256" key="1">
    <source>
        <dbReference type="ARBA" id="ARBA00004245"/>
    </source>
</evidence>
<feature type="compositionally biased region" description="Polar residues" evidence="6">
    <location>
        <begin position="577"/>
        <end position="592"/>
    </location>
</feature>
<evidence type="ECO:0000256" key="2">
    <source>
        <dbReference type="ARBA" id="ARBA00007525"/>
    </source>
</evidence>
<feature type="compositionally biased region" description="Polar residues" evidence="6">
    <location>
        <begin position="294"/>
        <end position="304"/>
    </location>
</feature>
<dbReference type="GO" id="GO:0000226">
    <property type="term" value="P:microtubule cytoskeleton organization"/>
    <property type="evidence" value="ECO:0007669"/>
    <property type="project" value="InterPro"/>
</dbReference>
<dbReference type="PANTHER" id="PTHR15073:SF3">
    <property type="entry name" value="MAP7 DOMAIN-CONTAINING PROTEIN 2"/>
    <property type="match status" value="1"/>
</dbReference>
<keyword evidence="8" id="KW-1185">Reference proteome</keyword>
<name>A0A669Q679_PHACC</name>
<keyword evidence="5" id="KW-0206">Cytoskeleton</keyword>
<dbReference type="Ensembl" id="ENSPCLT00000018438.1">
    <property type="protein sequence ID" value="ENSPCLP00000013853.1"/>
    <property type="gene ID" value="ENSPCLG00000011386.1"/>
</dbReference>
<feature type="compositionally biased region" description="Basic and acidic residues" evidence="6">
    <location>
        <begin position="318"/>
        <end position="331"/>
    </location>
</feature>
<feature type="region of interest" description="Disordered" evidence="6">
    <location>
        <begin position="1"/>
        <end position="23"/>
    </location>
</feature>
<keyword evidence="4" id="KW-0175">Coiled coil</keyword>
<reference evidence="7" key="2">
    <citation type="submission" date="2025-09" db="UniProtKB">
        <authorList>
            <consortium name="Ensembl"/>
        </authorList>
    </citation>
    <scope>IDENTIFICATION</scope>
</reference>
<evidence type="ECO:0000256" key="6">
    <source>
        <dbReference type="SAM" id="MobiDB-lite"/>
    </source>
</evidence>
<evidence type="ECO:0000256" key="5">
    <source>
        <dbReference type="ARBA" id="ARBA00023212"/>
    </source>
</evidence>
<protein>
    <submittedName>
        <fullName evidence="7">MAP7 domain containing 2</fullName>
    </submittedName>
</protein>
<dbReference type="InterPro" id="IPR051483">
    <property type="entry name" value="MAP7_domain-containing"/>
</dbReference>
<feature type="region of interest" description="Disordered" evidence="6">
    <location>
        <begin position="576"/>
        <end position="596"/>
    </location>
</feature>
<dbReference type="PANTHER" id="PTHR15073">
    <property type="entry name" value="MICROTUBULE-ASSOCIATED PROTEIN"/>
    <property type="match status" value="1"/>
</dbReference>
<feature type="compositionally biased region" description="Basic and acidic residues" evidence="6">
    <location>
        <begin position="374"/>
        <end position="472"/>
    </location>
</feature>
<organism evidence="7 8">
    <name type="scientific">Phasianus colchicus</name>
    <name type="common">Common pheasant</name>
    <dbReference type="NCBI Taxonomy" id="9054"/>
    <lineage>
        <taxon>Eukaryota</taxon>
        <taxon>Metazoa</taxon>
        <taxon>Chordata</taxon>
        <taxon>Craniata</taxon>
        <taxon>Vertebrata</taxon>
        <taxon>Euteleostomi</taxon>
        <taxon>Archelosauria</taxon>
        <taxon>Archosauria</taxon>
        <taxon>Dinosauria</taxon>
        <taxon>Saurischia</taxon>
        <taxon>Theropoda</taxon>
        <taxon>Coelurosauria</taxon>
        <taxon>Aves</taxon>
        <taxon>Neognathae</taxon>
        <taxon>Galloanserae</taxon>
        <taxon>Galliformes</taxon>
        <taxon>Phasianidae</taxon>
        <taxon>Phasianinae</taxon>
        <taxon>Phasianus</taxon>
    </lineage>
</organism>
<feature type="compositionally biased region" description="Low complexity" evidence="6">
    <location>
        <begin position="1"/>
        <end position="15"/>
    </location>
</feature>
<evidence type="ECO:0000256" key="3">
    <source>
        <dbReference type="ARBA" id="ARBA00022490"/>
    </source>
</evidence>
<dbReference type="Proteomes" id="UP000472261">
    <property type="component" value="Unplaced"/>
</dbReference>
<comment type="subcellular location">
    <subcellularLocation>
        <location evidence="1">Cytoplasm</location>
        <location evidence="1">Cytoskeleton</location>
    </subcellularLocation>
</comment>
<dbReference type="InterPro" id="IPR008604">
    <property type="entry name" value="MAP7_fam"/>
</dbReference>
<feature type="compositionally biased region" description="Low complexity" evidence="6">
    <location>
        <begin position="256"/>
        <end position="285"/>
    </location>
</feature>
<proteinExistence type="inferred from homology"/>
<evidence type="ECO:0000313" key="7">
    <source>
        <dbReference type="Ensembl" id="ENSPCLP00000013853.1"/>
    </source>
</evidence>
<reference evidence="7" key="1">
    <citation type="submission" date="2025-08" db="UniProtKB">
        <authorList>
            <consortium name="Ensembl"/>
        </authorList>
    </citation>
    <scope>IDENTIFICATION</scope>
</reference>
<evidence type="ECO:0000313" key="8">
    <source>
        <dbReference type="Proteomes" id="UP000472261"/>
    </source>
</evidence>
<feature type="compositionally biased region" description="Basic and acidic residues" evidence="6">
    <location>
        <begin position="65"/>
        <end position="107"/>
    </location>
</feature>
<comment type="similarity">
    <text evidence="2">Belongs to the MAP7 family.</text>
</comment>
<keyword evidence="3" id="KW-0963">Cytoplasm</keyword>
<feature type="region of interest" description="Disordered" evidence="6">
    <location>
        <begin position="65"/>
        <end position="472"/>
    </location>
</feature>
<evidence type="ECO:0000256" key="4">
    <source>
        <dbReference type="ARBA" id="ARBA00023054"/>
    </source>
</evidence>
<sequence length="676" mass="75919">MAEPGAARGSPRAAAIDGFLKTDERQRLAKERREEREKYLAAREQQILEKERRAKLQYEKQVEERWRRLEEQRQREEQKRAAVEEKRRQKLKEEEERLEAMMRRSLERSQQLEQKQKRWSWGGALAAGSGGRDGESENTPPPVLGLAANTLPPDPVTSTAPADSFNACDKLSASTMNLPKQMESPISKRLSSSTAAITHSPDRAPASPLKSPYKPSPTRSTDRKKATSPSTSDAGKGAAAGEVTQTEKIKKEKRPTTPGSSSGMGSPLRRSDSPAAMSRRSASPATPKTVAKTYPQSPKNSKQYPASPVKHRNLNQETPKKKADKEKENVSHQKSPGARTEEAGQVASEKHVPAAGKPESSEGKITAGTTDAEEASKILAEKRRQARLQKEQEERERQEREERERLEREEQKRKAEEERLRLEEEARKKEEERRREEEAARKKAEEEAKRRAEEEQMLKEKQEKELQAKLEKQVSFQTQIEEAEIKAREAAEQLRLEREQIMQQIEQERLERKKRIDEIMKRTRRSETTEIKINGLATCLKSKSLESAASVVPSQDVVANGLKSGPGLVQLEAVDGKSNSMEDSTDEVQSMDVSPVSKEELISIPEYSPMNELMPSVSFDQNGTSNAKALEDLLDFTGPATYSKTSSDTISIDDCNKNLIEGFNSPGQENTLNSIC</sequence>
<dbReference type="AlphaFoldDB" id="A0A669Q679"/>
<dbReference type="Pfam" id="PF05672">
    <property type="entry name" value="MAP7"/>
    <property type="match status" value="1"/>
</dbReference>